<keyword evidence="7" id="KW-0791">Threonine biosynthesis</keyword>
<evidence type="ECO:0000256" key="10">
    <source>
        <dbReference type="ARBA" id="ARBA00023167"/>
    </source>
</evidence>
<dbReference type="SUPFAM" id="SSF51735">
    <property type="entry name" value="NAD(P)-binding Rossmann-fold domains"/>
    <property type="match status" value="1"/>
</dbReference>
<evidence type="ECO:0000256" key="8">
    <source>
        <dbReference type="ARBA" id="ARBA00022857"/>
    </source>
</evidence>
<evidence type="ECO:0000256" key="5">
    <source>
        <dbReference type="ARBA" id="ARBA00013376"/>
    </source>
</evidence>
<evidence type="ECO:0000256" key="9">
    <source>
        <dbReference type="ARBA" id="ARBA00023002"/>
    </source>
</evidence>
<dbReference type="Gene3D" id="3.30.70.260">
    <property type="match status" value="1"/>
</dbReference>
<evidence type="ECO:0000313" key="15">
    <source>
        <dbReference type="Proteomes" id="UP001595528"/>
    </source>
</evidence>
<accession>A0ABV7KUM2</accession>
<dbReference type="SUPFAM" id="SSF55021">
    <property type="entry name" value="ACT-like"/>
    <property type="match status" value="1"/>
</dbReference>
<dbReference type="Gene3D" id="3.40.50.720">
    <property type="entry name" value="NAD(P)-binding Rossmann-like Domain"/>
    <property type="match status" value="1"/>
</dbReference>
<gene>
    <name evidence="14" type="ORF">ACFOGJ_02310</name>
</gene>
<dbReference type="PANTHER" id="PTHR43331">
    <property type="entry name" value="HOMOSERINE DEHYDROGENASE"/>
    <property type="match status" value="1"/>
</dbReference>
<dbReference type="Pfam" id="PF00742">
    <property type="entry name" value="Homoserine_dh"/>
    <property type="match status" value="1"/>
</dbReference>
<proteinExistence type="inferred from homology"/>
<keyword evidence="8" id="KW-0521">NADP</keyword>
<evidence type="ECO:0000313" key="14">
    <source>
        <dbReference type="EMBL" id="MFC3226042.1"/>
    </source>
</evidence>
<evidence type="ECO:0000256" key="3">
    <source>
        <dbReference type="ARBA" id="ARBA00006753"/>
    </source>
</evidence>
<protein>
    <recommendedName>
        <fullName evidence="5">Homoserine dehydrogenase</fullName>
        <ecNumber evidence="4">1.1.1.3</ecNumber>
    </recommendedName>
</protein>
<dbReference type="PROSITE" id="PS01042">
    <property type="entry name" value="HOMOSER_DHGENASE"/>
    <property type="match status" value="1"/>
</dbReference>
<dbReference type="InterPro" id="IPR045865">
    <property type="entry name" value="ACT-like_dom_sf"/>
</dbReference>
<comment type="pathway">
    <text evidence="2">Amino-acid biosynthesis; L-methionine biosynthesis via de novo pathway; L-homoserine from L-aspartate: step 3/3.</text>
</comment>
<dbReference type="InterPro" id="IPR019811">
    <property type="entry name" value="HDH_CS"/>
</dbReference>
<comment type="caution">
    <text evidence="14">The sequence shown here is derived from an EMBL/GenBank/DDBJ whole genome shotgun (WGS) entry which is preliminary data.</text>
</comment>
<dbReference type="Proteomes" id="UP001595528">
    <property type="component" value="Unassembled WGS sequence"/>
</dbReference>
<dbReference type="InterPro" id="IPR036291">
    <property type="entry name" value="NAD(P)-bd_dom_sf"/>
</dbReference>
<dbReference type="EC" id="1.1.1.3" evidence="4"/>
<reference evidence="15" key="1">
    <citation type="journal article" date="2019" name="Int. J. Syst. Evol. Microbiol.">
        <title>The Global Catalogue of Microorganisms (GCM) 10K type strain sequencing project: providing services to taxonomists for standard genome sequencing and annotation.</title>
        <authorList>
            <consortium name="The Broad Institute Genomics Platform"/>
            <consortium name="The Broad Institute Genome Sequencing Center for Infectious Disease"/>
            <person name="Wu L."/>
            <person name="Ma J."/>
        </authorList>
    </citation>
    <scope>NUCLEOTIDE SEQUENCE [LARGE SCALE GENOMIC DNA]</scope>
    <source>
        <strain evidence="15">KCTC 42964</strain>
    </source>
</reference>
<evidence type="ECO:0000256" key="4">
    <source>
        <dbReference type="ARBA" id="ARBA00013213"/>
    </source>
</evidence>
<dbReference type="PIRSF" id="PIRSF000098">
    <property type="entry name" value="Homoser_dehydrog"/>
    <property type="match status" value="1"/>
</dbReference>
<dbReference type="InterPro" id="IPR016204">
    <property type="entry name" value="HDH"/>
</dbReference>
<evidence type="ECO:0000256" key="12">
    <source>
        <dbReference type="SAM" id="MobiDB-lite"/>
    </source>
</evidence>
<dbReference type="Gene3D" id="3.30.360.10">
    <property type="entry name" value="Dihydrodipicolinate Reductase, domain 2"/>
    <property type="match status" value="1"/>
</dbReference>
<organism evidence="14 15">
    <name type="scientific">Marinibaculum pumilum</name>
    <dbReference type="NCBI Taxonomy" id="1766165"/>
    <lineage>
        <taxon>Bacteria</taxon>
        <taxon>Pseudomonadati</taxon>
        <taxon>Pseudomonadota</taxon>
        <taxon>Alphaproteobacteria</taxon>
        <taxon>Rhodospirillales</taxon>
        <taxon>Rhodospirillaceae</taxon>
        <taxon>Marinibaculum</taxon>
    </lineage>
</organism>
<dbReference type="PROSITE" id="PS51671">
    <property type="entry name" value="ACT"/>
    <property type="match status" value="1"/>
</dbReference>
<dbReference type="Pfam" id="PF03447">
    <property type="entry name" value="NAD_binding_3"/>
    <property type="match status" value="1"/>
</dbReference>
<feature type="domain" description="ACT" evidence="13">
    <location>
        <begin position="363"/>
        <end position="440"/>
    </location>
</feature>
<evidence type="ECO:0000256" key="6">
    <source>
        <dbReference type="ARBA" id="ARBA00022605"/>
    </source>
</evidence>
<dbReference type="RefSeq" id="WP_379897806.1">
    <property type="nucleotide sequence ID" value="NZ_JBHRTR010000005.1"/>
</dbReference>
<dbReference type="PROSITE" id="PS51257">
    <property type="entry name" value="PROKAR_LIPOPROTEIN"/>
    <property type="match status" value="1"/>
</dbReference>
<keyword evidence="10" id="KW-0486">Methionine biosynthesis</keyword>
<keyword evidence="6" id="KW-0028">Amino-acid biosynthesis</keyword>
<dbReference type="GO" id="GO:0004412">
    <property type="term" value="F:homoserine dehydrogenase activity"/>
    <property type="evidence" value="ECO:0007669"/>
    <property type="project" value="UniProtKB-EC"/>
</dbReference>
<dbReference type="SUPFAM" id="SSF55347">
    <property type="entry name" value="Glyceraldehyde-3-phosphate dehydrogenase-like, C-terminal domain"/>
    <property type="match status" value="1"/>
</dbReference>
<evidence type="ECO:0000256" key="2">
    <source>
        <dbReference type="ARBA" id="ARBA00005062"/>
    </source>
</evidence>
<evidence type="ECO:0000256" key="1">
    <source>
        <dbReference type="ARBA" id="ARBA00005056"/>
    </source>
</evidence>
<dbReference type="PANTHER" id="PTHR43331:SF1">
    <property type="entry name" value="HOMOSERINE DEHYDROGENASE"/>
    <property type="match status" value="1"/>
</dbReference>
<keyword evidence="15" id="KW-1185">Reference proteome</keyword>
<keyword evidence="9 14" id="KW-0560">Oxidoreductase</keyword>
<dbReference type="InterPro" id="IPR005106">
    <property type="entry name" value="Asp/hSer_DH_NAD-bd"/>
</dbReference>
<dbReference type="CDD" id="cd04881">
    <property type="entry name" value="ACT_HSDH-Hom"/>
    <property type="match status" value="1"/>
</dbReference>
<feature type="region of interest" description="Disordered" evidence="12">
    <location>
        <begin position="53"/>
        <end position="76"/>
    </location>
</feature>
<dbReference type="InterPro" id="IPR002912">
    <property type="entry name" value="ACT_dom"/>
</dbReference>
<evidence type="ECO:0000256" key="11">
    <source>
        <dbReference type="RuleBase" id="RU004171"/>
    </source>
</evidence>
<dbReference type="EMBL" id="JBHRTR010000005">
    <property type="protein sequence ID" value="MFC3226042.1"/>
    <property type="molecule type" value="Genomic_DNA"/>
</dbReference>
<sequence>MQPAGSKAAQPAGPAPLRLGIAGLGTVGCGVLTLLERNGPLIAARAGRPLQVTSVSARSRRKKRAADPGPATWHSDPVALARDPEVDVVVELMGGSDGPARALCEAALRAGKPVVTANKALLAERGTALARLSARYGAPLAYEAAVAGGIPIIKALREGLAGNRIRRLYGILNGTCNYILTTMEATGRDFDDVLAEAQRLGYAEADPSFDVDGIDAAHKLAILAALAYGAPVDFASAYVEGIRAVTAADIAMAAELGFRIKLLGLAQLEDGALLQRVHPCLVPRTTPIAHVDGVYNAVVTEGDAVGRTLLEGRGAGAEPTASAVMADIIDIAAGRIAPPLGLPATALAKHRACHMRDHVGCYYVRLQVRDEPGVIADISAILKRCSISIESLLQHGRAPDDARGVPVVMTTHEAREAHMMQALSRMARLPSVLHAPHIIRIEKLTVPEES</sequence>
<evidence type="ECO:0000256" key="7">
    <source>
        <dbReference type="ARBA" id="ARBA00022697"/>
    </source>
</evidence>
<dbReference type="NCBIfam" id="NF004976">
    <property type="entry name" value="PRK06349.1"/>
    <property type="match status" value="1"/>
</dbReference>
<dbReference type="InterPro" id="IPR001342">
    <property type="entry name" value="HDH_cat"/>
</dbReference>
<name>A0ABV7KUM2_9PROT</name>
<evidence type="ECO:0000259" key="13">
    <source>
        <dbReference type="PROSITE" id="PS51671"/>
    </source>
</evidence>
<comment type="pathway">
    <text evidence="1">Amino-acid biosynthesis; L-threonine biosynthesis; L-threonine from L-aspartate: step 3/5.</text>
</comment>
<comment type="similarity">
    <text evidence="3 11">Belongs to the homoserine dehydrogenase family.</text>
</comment>